<organism evidence="1 2">
    <name type="scientific">Pleurodeles waltl</name>
    <name type="common">Iberian ribbed newt</name>
    <dbReference type="NCBI Taxonomy" id="8319"/>
    <lineage>
        <taxon>Eukaryota</taxon>
        <taxon>Metazoa</taxon>
        <taxon>Chordata</taxon>
        <taxon>Craniata</taxon>
        <taxon>Vertebrata</taxon>
        <taxon>Euteleostomi</taxon>
        <taxon>Amphibia</taxon>
        <taxon>Batrachia</taxon>
        <taxon>Caudata</taxon>
        <taxon>Salamandroidea</taxon>
        <taxon>Salamandridae</taxon>
        <taxon>Pleurodelinae</taxon>
        <taxon>Pleurodeles</taxon>
    </lineage>
</organism>
<protein>
    <submittedName>
        <fullName evidence="1">Uncharacterized protein</fullName>
    </submittedName>
</protein>
<evidence type="ECO:0000313" key="1">
    <source>
        <dbReference type="EMBL" id="KAJ1175376.1"/>
    </source>
</evidence>
<proteinExistence type="predicted"/>
<dbReference type="AlphaFoldDB" id="A0AAV7TGY9"/>
<accession>A0AAV7TGY9</accession>
<dbReference type="Proteomes" id="UP001066276">
    <property type="component" value="Chromosome 3_2"/>
</dbReference>
<name>A0AAV7TGY9_PLEWA</name>
<keyword evidence="2" id="KW-1185">Reference proteome</keyword>
<dbReference type="EMBL" id="JANPWB010000006">
    <property type="protein sequence ID" value="KAJ1175376.1"/>
    <property type="molecule type" value="Genomic_DNA"/>
</dbReference>
<comment type="caution">
    <text evidence="1">The sequence shown here is derived from an EMBL/GenBank/DDBJ whole genome shotgun (WGS) entry which is preliminary data.</text>
</comment>
<gene>
    <name evidence="1" type="ORF">NDU88_000664</name>
</gene>
<sequence>MESRGAGRVRAWRGGARSFLHVNRDRVVGRAVVTRSVWRDTSPRAWGLWELESHAVREREGEEKEEIQRTGEVGIQGSLKGKAPRGEDFPVIIYYFFDRIGSWVERDHTYQWVSLIGSTPRLQECLPRTYASTLVSSPQ</sequence>
<reference evidence="1" key="1">
    <citation type="journal article" date="2022" name="bioRxiv">
        <title>Sequencing and chromosome-scale assembly of the giantPleurodeles waltlgenome.</title>
        <authorList>
            <person name="Brown T."/>
            <person name="Elewa A."/>
            <person name="Iarovenko S."/>
            <person name="Subramanian E."/>
            <person name="Araus A.J."/>
            <person name="Petzold A."/>
            <person name="Susuki M."/>
            <person name="Suzuki K.-i.T."/>
            <person name="Hayashi T."/>
            <person name="Toyoda A."/>
            <person name="Oliveira C."/>
            <person name="Osipova E."/>
            <person name="Leigh N.D."/>
            <person name="Simon A."/>
            <person name="Yun M.H."/>
        </authorList>
    </citation>
    <scope>NUCLEOTIDE SEQUENCE</scope>
    <source>
        <strain evidence="1">20211129_DDA</strain>
        <tissue evidence="1">Liver</tissue>
    </source>
</reference>
<evidence type="ECO:0000313" key="2">
    <source>
        <dbReference type="Proteomes" id="UP001066276"/>
    </source>
</evidence>